<keyword evidence="2" id="KW-1185">Reference proteome</keyword>
<accession>A0A6J8D954</accession>
<name>A0A6J8D954_MYTCO</name>
<evidence type="ECO:0000313" key="2">
    <source>
        <dbReference type="Proteomes" id="UP000507470"/>
    </source>
</evidence>
<organism evidence="1 2">
    <name type="scientific">Mytilus coruscus</name>
    <name type="common">Sea mussel</name>
    <dbReference type="NCBI Taxonomy" id="42192"/>
    <lineage>
        <taxon>Eukaryota</taxon>
        <taxon>Metazoa</taxon>
        <taxon>Spiralia</taxon>
        <taxon>Lophotrochozoa</taxon>
        <taxon>Mollusca</taxon>
        <taxon>Bivalvia</taxon>
        <taxon>Autobranchia</taxon>
        <taxon>Pteriomorphia</taxon>
        <taxon>Mytilida</taxon>
        <taxon>Mytiloidea</taxon>
        <taxon>Mytilidae</taxon>
        <taxon>Mytilinae</taxon>
        <taxon>Mytilus</taxon>
    </lineage>
</organism>
<protein>
    <submittedName>
        <fullName evidence="1">Uncharacterized protein</fullName>
    </submittedName>
</protein>
<evidence type="ECO:0000313" key="1">
    <source>
        <dbReference type="EMBL" id="CAC5404506.1"/>
    </source>
</evidence>
<proteinExistence type="predicted"/>
<dbReference type="EMBL" id="CACVKT020006964">
    <property type="protein sequence ID" value="CAC5404506.1"/>
    <property type="molecule type" value="Genomic_DNA"/>
</dbReference>
<dbReference type="OrthoDB" id="6127275at2759"/>
<dbReference type="Proteomes" id="UP000507470">
    <property type="component" value="Unassembled WGS sequence"/>
</dbReference>
<reference evidence="1 2" key="1">
    <citation type="submission" date="2020-06" db="EMBL/GenBank/DDBJ databases">
        <authorList>
            <person name="Li R."/>
            <person name="Bekaert M."/>
        </authorList>
    </citation>
    <scope>NUCLEOTIDE SEQUENCE [LARGE SCALE GENOMIC DNA]</scope>
    <source>
        <strain evidence="2">wild</strain>
    </source>
</reference>
<dbReference type="AlphaFoldDB" id="A0A6J8D954"/>
<sequence length="258" mass="28355">MPIGNSIEINANQQSFTIRLLQDKCFSSAIGGQCAPKFCHCSARGIWYSHIYQANHSEGQLEVTCSMVFKSTGILSDSIQVKIIENSIVYSNEAMSCNNTSQIDMSCTLSTGLPVYGFGMWIHSVHGRALRVLKGKVKDDQSILMLTNCSYQDAGPPVIVSANKLRQTQNIILTVRFCSSVETTALWSVDKSVINSAGITKTLRNRIIPLQMCNKTINCEGYIANLSINSGNAGLYVLCLQNDFGETRQEFSVVVFQA</sequence>
<gene>
    <name evidence="1" type="ORF">MCOR_38286</name>
</gene>